<sequence length="149" mass="17752">MVVLCLWLTLLYGDGGQARKVHRCYLARKLKEVGWNRWNVMNYFVSGMEMNLSKPRARGQRLVGIFQLPSKFYCFDKYVPGIRNGKCHALCSSFLDENLEDDVMCASYIRWQYGFQFWHGWERECQQKILRGLLQGCEVRIKPGQWHYW</sequence>
<comment type="similarity">
    <text evidence="6">Belongs to the glycosyl hydrolase 22 family.</text>
</comment>
<dbReference type="EC" id="3.2.1.17" evidence="2"/>
<evidence type="ECO:0000256" key="7">
    <source>
        <dbReference type="SAM" id="SignalP"/>
    </source>
</evidence>
<accession>A0A1V9X2S5</accession>
<dbReference type="InterPro" id="IPR001916">
    <property type="entry name" value="Glyco_hydro_22"/>
</dbReference>
<evidence type="ECO:0000256" key="5">
    <source>
        <dbReference type="ARBA" id="ARBA00023295"/>
    </source>
</evidence>
<evidence type="ECO:0000313" key="10">
    <source>
        <dbReference type="Proteomes" id="UP000192247"/>
    </source>
</evidence>
<keyword evidence="4" id="KW-1015">Disulfide bond</keyword>
<dbReference type="InterPro" id="IPR000974">
    <property type="entry name" value="Glyco_hydro_22_lys"/>
</dbReference>
<keyword evidence="7" id="KW-0732">Signal</keyword>
<proteinExistence type="inferred from homology"/>
<dbReference type="Proteomes" id="UP000192247">
    <property type="component" value="Unassembled WGS sequence"/>
</dbReference>
<feature type="domain" description="Glycosyl hydrolases family 22 (GH22)" evidence="8">
    <location>
        <begin position="87"/>
        <end position="105"/>
    </location>
</feature>
<evidence type="ECO:0000256" key="3">
    <source>
        <dbReference type="ARBA" id="ARBA00022638"/>
    </source>
</evidence>
<evidence type="ECO:0000256" key="4">
    <source>
        <dbReference type="ARBA" id="ARBA00023157"/>
    </source>
</evidence>
<dbReference type="InterPro" id="IPR019799">
    <property type="entry name" value="Glyco_hydro_22_CS"/>
</dbReference>
<evidence type="ECO:0000313" key="9">
    <source>
        <dbReference type="EMBL" id="OQR67930.1"/>
    </source>
</evidence>
<feature type="chain" id="PRO_5012574027" description="lysozyme" evidence="7">
    <location>
        <begin position="19"/>
        <end position="149"/>
    </location>
</feature>
<gene>
    <name evidence="9" type="ORF">BIW11_13221</name>
</gene>
<dbReference type="OrthoDB" id="17373at2759"/>
<dbReference type="InterPro" id="IPR023346">
    <property type="entry name" value="Lysozyme-like_dom_sf"/>
</dbReference>
<reference evidence="9 10" key="1">
    <citation type="journal article" date="2017" name="Gigascience">
        <title>Draft genome of the honey bee ectoparasitic mite, Tropilaelaps mercedesae, is shaped by the parasitic life history.</title>
        <authorList>
            <person name="Dong X."/>
            <person name="Armstrong S.D."/>
            <person name="Xia D."/>
            <person name="Makepeace B.L."/>
            <person name="Darby A.C."/>
            <person name="Kadowaki T."/>
        </authorList>
    </citation>
    <scope>NUCLEOTIDE SEQUENCE [LARGE SCALE GENOMIC DNA]</scope>
    <source>
        <strain evidence="9">Wuxi-XJTLU</strain>
    </source>
</reference>
<dbReference type="Gene3D" id="1.10.530.10">
    <property type="match status" value="1"/>
</dbReference>
<dbReference type="PANTHER" id="PTHR11407">
    <property type="entry name" value="LYSOZYME C"/>
    <property type="match status" value="1"/>
</dbReference>
<dbReference type="PRINTS" id="PR00137">
    <property type="entry name" value="LYSOZYME"/>
</dbReference>
<dbReference type="Pfam" id="PF00062">
    <property type="entry name" value="Lys"/>
    <property type="match status" value="1"/>
</dbReference>
<name>A0A1V9X2S5_9ACAR</name>
<comment type="caution">
    <text evidence="9">The sequence shown here is derived from an EMBL/GenBank/DDBJ whole genome shotgun (WGS) entry which is preliminary data.</text>
</comment>
<dbReference type="PANTHER" id="PTHR11407:SF63">
    <property type="entry name" value="LYSOZYME C"/>
    <property type="match status" value="1"/>
</dbReference>
<keyword evidence="5" id="KW-0378">Hydrolase</keyword>
<dbReference type="EMBL" id="MNPL01026661">
    <property type="protein sequence ID" value="OQR67930.1"/>
    <property type="molecule type" value="Genomic_DNA"/>
</dbReference>
<evidence type="ECO:0000256" key="2">
    <source>
        <dbReference type="ARBA" id="ARBA00012732"/>
    </source>
</evidence>
<keyword evidence="3" id="KW-0929">Antimicrobial</keyword>
<evidence type="ECO:0000256" key="6">
    <source>
        <dbReference type="RuleBase" id="RU004440"/>
    </source>
</evidence>
<keyword evidence="5" id="KW-0326">Glycosidase</keyword>
<keyword evidence="3" id="KW-0081">Bacteriolytic enzyme</keyword>
<dbReference type="GO" id="GO:0003796">
    <property type="term" value="F:lysozyme activity"/>
    <property type="evidence" value="ECO:0007669"/>
    <property type="project" value="UniProtKB-EC"/>
</dbReference>
<dbReference type="SMART" id="SM00263">
    <property type="entry name" value="LYZ1"/>
    <property type="match status" value="1"/>
</dbReference>
<dbReference type="InParanoid" id="A0A1V9X2S5"/>
<organism evidence="9 10">
    <name type="scientific">Tropilaelaps mercedesae</name>
    <dbReference type="NCBI Taxonomy" id="418985"/>
    <lineage>
        <taxon>Eukaryota</taxon>
        <taxon>Metazoa</taxon>
        <taxon>Ecdysozoa</taxon>
        <taxon>Arthropoda</taxon>
        <taxon>Chelicerata</taxon>
        <taxon>Arachnida</taxon>
        <taxon>Acari</taxon>
        <taxon>Parasitiformes</taxon>
        <taxon>Mesostigmata</taxon>
        <taxon>Gamasina</taxon>
        <taxon>Dermanyssoidea</taxon>
        <taxon>Laelapidae</taxon>
        <taxon>Tropilaelaps</taxon>
    </lineage>
</organism>
<dbReference type="SUPFAM" id="SSF53955">
    <property type="entry name" value="Lysozyme-like"/>
    <property type="match status" value="1"/>
</dbReference>
<comment type="catalytic activity">
    <reaction evidence="1">
        <text>Hydrolysis of (1-&gt;4)-beta-linkages between N-acetylmuramic acid and N-acetyl-D-glucosamine residues in a peptidoglycan and between N-acetyl-D-glucosamine residues in chitodextrins.</text>
        <dbReference type="EC" id="3.2.1.17"/>
    </reaction>
</comment>
<dbReference type="PROSITE" id="PS51348">
    <property type="entry name" value="GLYCOSYL_HYDROL_F22_2"/>
    <property type="match status" value="1"/>
</dbReference>
<evidence type="ECO:0000259" key="8">
    <source>
        <dbReference type="PROSITE" id="PS00128"/>
    </source>
</evidence>
<dbReference type="AlphaFoldDB" id="A0A1V9X2S5"/>
<feature type="signal peptide" evidence="7">
    <location>
        <begin position="1"/>
        <end position="18"/>
    </location>
</feature>
<dbReference type="FunCoup" id="A0A1V9X2S5">
    <property type="interactions" value="13"/>
</dbReference>
<dbReference type="PRINTS" id="PR00135">
    <property type="entry name" value="LYZLACT"/>
</dbReference>
<dbReference type="GO" id="GO:0042742">
    <property type="term" value="P:defense response to bacterium"/>
    <property type="evidence" value="ECO:0007669"/>
    <property type="project" value="UniProtKB-KW"/>
</dbReference>
<dbReference type="PROSITE" id="PS00128">
    <property type="entry name" value="GLYCOSYL_HYDROL_F22_1"/>
    <property type="match status" value="1"/>
</dbReference>
<protein>
    <recommendedName>
        <fullName evidence="2">lysozyme</fullName>
        <ecNumber evidence="2">3.2.1.17</ecNumber>
    </recommendedName>
</protein>
<dbReference type="GO" id="GO:0031640">
    <property type="term" value="P:killing of cells of another organism"/>
    <property type="evidence" value="ECO:0007669"/>
    <property type="project" value="UniProtKB-KW"/>
</dbReference>
<keyword evidence="10" id="KW-1185">Reference proteome</keyword>
<evidence type="ECO:0000256" key="1">
    <source>
        <dbReference type="ARBA" id="ARBA00000632"/>
    </source>
</evidence>